<protein>
    <submittedName>
        <fullName evidence="3">Uncharacterized protein</fullName>
    </submittedName>
</protein>
<evidence type="ECO:0000256" key="2">
    <source>
        <dbReference type="SAM" id="SignalP"/>
    </source>
</evidence>
<feature type="region of interest" description="Disordered" evidence="1">
    <location>
        <begin position="203"/>
        <end position="226"/>
    </location>
</feature>
<gene>
    <name evidence="3" type="ORF">V7x_03870</name>
</gene>
<name>A0A5C6FUP9_9PLAN</name>
<feature type="region of interest" description="Disordered" evidence="1">
    <location>
        <begin position="166"/>
        <end position="189"/>
    </location>
</feature>
<evidence type="ECO:0000313" key="3">
    <source>
        <dbReference type="EMBL" id="TWU64843.1"/>
    </source>
</evidence>
<organism evidence="3 4">
    <name type="scientific">Crateriforma conspicua</name>
    <dbReference type="NCBI Taxonomy" id="2527996"/>
    <lineage>
        <taxon>Bacteria</taxon>
        <taxon>Pseudomonadati</taxon>
        <taxon>Planctomycetota</taxon>
        <taxon>Planctomycetia</taxon>
        <taxon>Planctomycetales</taxon>
        <taxon>Planctomycetaceae</taxon>
        <taxon>Crateriforma</taxon>
    </lineage>
</organism>
<comment type="caution">
    <text evidence="3">The sequence shown here is derived from an EMBL/GenBank/DDBJ whole genome shotgun (WGS) entry which is preliminary data.</text>
</comment>
<dbReference type="RefSeq" id="WP_146410452.1">
    <property type="nucleotide sequence ID" value="NZ_SJPZ01000001.1"/>
</dbReference>
<feature type="signal peptide" evidence="2">
    <location>
        <begin position="1"/>
        <end position="25"/>
    </location>
</feature>
<sequence length="334" mass="34609" precursor="true">MKRSIKKLFVLTVTAAITVAGTPAAEACGGGGFSSSRLGSFRGRGFATGAPPVMTRRQQVTRHQATYSTHRATTSHYSAPNSYAAPATYHAQTGYPQSSSVSTIRPAAPQGIPATQTITQRQIASPATAAQATTGNTPVQPNVNTASVPTNQAPVQNRVATNQVPQNAAPTTQQPATQPSTAEAKTSVNAQQSALQILASLSTTESKSTETATQSSRTAPAPAQPAATIPEFSSAAANESPAGGAEVGTWSVNLSGNQSVRLTLGDDGKFVWTATRGGKSNSFQGQYRLQDKQLTLVRANDLQQMQGTWVGGGDEFTFTLDGANNGGLKFNRAG</sequence>
<evidence type="ECO:0000313" key="4">
    <source>
        <dbReference type="Proteomes" id="UP000316476"/>
    </source>
</evidence>
<reference evidence="3 4" key="1">
    <citation type="submission" date="2019-02" db="EMBL/GenBank/DDBJ databases">
        <title>Deep-cultivation of Planctomycetes and their phenomic and genomic characterization uncovers novel biology.</title>
        <authorList>
            <person name="Wiegand S."/>
            <person name="Jogler M."/>
            <person name="Boedeker C."/>
            <person name="Pinto D."/>
            <person name="Vollmers J."/>
            <person name="Rivas-Marin E."/>
            <person name="Kohn T."/>
            <person name="Peeters S.H."/>
            <person name="Heuer A."/>
            <person name="Rast P."/>
            <person name="Oberbeckmann S."/>
            <person name="Bunk B."/>
            <person name="Jeske O."/>
            <person name="Meyerdierks A."/>
            <person name="Storesund J.E."/>
            <person name="Kallscheuer N."/>
            <person name="Luecker S."/>
            <person name="Lage O.M."/>
            <person name="Pohl T."/>
            <person name="Merkel B.J."/>
            <person name="Hornburger P."/>
            <person name="Mueller R.-W."/>
            <person name="Bruemmer F."/>
            <person name="Labrenz M."/>
            <person name="Spormann A.M."/>
            <person name="Op Den Camp H."/>
            <person name="Overmann J."/>
            <person name="Amann R."/>
            <person name="Jetten M.S.M."/>
            <person name="Mascher T."/>
            <person name="Medema M.H."/>
            <person name="Devos D.P."/>
            <person name="Kaster A.-K."/>
            <person name="Ovreas L."/>
            <person name="Rohde M."/>
            <person name="Galperin M.Y."/>
            <person name="Jogler C."/>
        </authorList>
    </citation>
    <scope>NUCLEOTIDE SEQUENCE [LARGE SCALE GENOMIC DNA]</scope>
    <source>
        <strain evidence="3 4">V7</strain>
    </source>
</reference>
<accession>A0A5C6FUP9</accession>
<dbReference type="EMBL" id="SJPZ01000001">
    <property type="protein sequence ID" value="TWU64843.1"/>
    <property type="molecule type" value="Genomic_DNA"/>
</dbReference>
<feature type="chain" id="PRO_5023107836" evidence="2">
    <location>
        <begin position="26"/>
        <end position="334"/>
    </location>
</feature>
<dbReference type="Proteomes" id="UP000316476">
    <property type="component" value="Unassembled WGS sequence"/>
</dbReference>
<dbReference type="OrthoDB" id="270348at2"/>
<keyword evidence="2" id="KW-0732">Signal</keyword>
<feature type="compositionally biased region" description="Low complexity" evidence="1">
    <location>
        <begin position="166"/>
        <end position="182"/>
    </location>
</feature>
<proteinExistence type="predicted"/>
<dbReference type="AlphaFoldDB" id="A0A5C6FUP9"/>
<evidence type="ECO:0000256" key="1">
    <source>
        <dbReference type="SAM" id="MobiDB-lite"/>
    </source>
</evidence>
<feature type="region of interest" description="Disordered" evidence="1">
    <location>
        <begin position="115"/>
        <end position="154"/>
    </location>
</feature>